<dbReference type="Pfam" id="PF01810">
    <property type="entry name" value="LysE"/>
    <property type="match status" value="1"/>
</dbReference>
<feature type="transmembrane region" description="Helical" evidence="7">
    <location>
        <begin position="116"/>
        <end position="138"/>
    </location>
</feature>
<dbReference type="EMBL" id="CP106753">
    <property type="protein sequence ID" value="UXY17032.1"/>
    <property type="molecule type" value="Genomic_DNA"/>
</dbReference>
<feature type="transmembrane region" description="Helical" evidence="7">
    <location>
        <begin position="12"/>
        <end position="31"/>
    </location>
</feature>
<name>A0ABY6DRS5_9NEIS</name>
<evidence type="ECO:0000256" key="3">
    <source>
        <dbReference type="ARBA" id="ARBA00022475"/>
    </source>
</evidence>
<dbReference type="PANTHER" id="PTHR30086">
    <property type="entry name" value="ARGININE EXPORTER PROTEIN ARGO"/>
    <property type="match status" value="1"/>
</dbReference>
<dbReference type="RefSeq" id="WP_263126460.1">
    <property type="nucleotide sequence ID" value="NZ_CP106753.1"/>
</dbReference>
<sequence length="211" mass="22077">MSILGVTDLATYALGTLIIILMPGPNSLFVLTTAGRHGARAGFAAAGGVFCGDLALMLAAVLGVASLMHAHPVAFDAVRYLGAAYLAWLGLRLLLAQARPARDPAACAAAASPGRAFRQALGISLVNVKAILFFMAFFPQFVDPAYSHVALTFVLLGSIVQVFSMAYLSMLILAGSRIARLVAARQGMAGLGRRITGLLFVSFGLRLAIDR</sequence>
<gene>
    <name evidence="8" type="primary">leuE</name>
    <name evidence="8" type="ORF">N8I74_08485</name>
</gene>
<keyword evidence="3" id="KW-1003">Cell membrane</keyword>
<dbReference type="PANTHER" id="PTHR30086:SF15">
    <property type="entry name" value="LEUCINE EFFLUX PROTEIN"/>
    <property type="match status" value="1"/>
</dbReference>
<proteinExistence type="inferred from homology"/>
<evidence type="ECO:0000313" key="9">
    <source>
        <dbReference type="Proteomes" id="UP001061302"/>
    </source>
</evidence>
<evidence type="ECO:0000256" key="2">
    <source>
        <dbReference type="ARBA" id="ARBA00007928"/>
    </source>
</evidence>
<organism evidence="8 9">
    <name type="scientific">Chitiniphilus purpureus</name>
    <dbReference type="NCBI Taxonomy" id="2981137"/>
    <lineage>
        <taxon>Bacteria</taxon>
        <taxon>Pseudomonadati</taxon>
        <taxon>Pseudomonadota</taxon>
        <taxon>Betaproteobacteria</taxon>
        <taxon>Neisseriales</taxon>
        <taxon>Chitinibacteraceae</taxon>
        <taxon>Chitiniphilus</taxon>
    </lineage>
</organism>
<dbReference type="NCBIfam" id="NF008201">
    <property type="entry name" value="PRK10958.1"/>
    <property type="match status" value="1"/>
</dbReference>
<evidence type="ECO:0000256" key="1">
    <source>
        <dbReference type="ARBA" id="ARBA00004651"/>
    </source>
</evidence>
<feature type="transmembrane region" description="Helical" evidence="7">
    <location>
        <begin position="77"/>
        <end position="95"/>
    </location>
</feature>
<keyword evidence="6 7" id="KW-0472">Membrane</keyword>
<evidence type="ECO:0000256" key="5">
    <source>
        <dbReference type="ARBA" id="ARBA00022989"/>
    </source>
</evidence>
<dbReference type="Proteomes" id="UP001061302">
    <property type="component" value="Chromosome"/>
</dbReference>
<evidence type="ECO:0000256" key="7">
    <source>
        <dbReference type="SAM" id="Phobius"/>
    </source>
</evidence>
<keyword evidence="5 7" id="KW-1133">Transmembrane helix</keyword>
<protein>
    <submittedName>
        <fullName evidence="8">Leucine efflux protein LeuE</fullName>
    </submittedName>
</protein>
<accession>A0ABY6DRS5</accession>
<feature type="transmembrane region" description="Helical" evidence="7">
    <location>
        <begin position="150"/>
        <end position="179"/>
    </location>
</feature>
<keyword evidence="4 7" id="KW-0812">Transmembrane</keyword>
<feature type="transmembrane region" description="Helical" evidence="7">
    <location>
        <begin position="43"/>
        <end position="65"/>
    </location>
</feature>
<dbReference type="InterPro" id="IPR001123">
    <property type="entry name" value="LeuE-type"/>
</dbReference>
<comment type="subcellular location">
    <subcellularLocation>
        <location evidence="1">Cell membrane</location>
        <topology evidence="1">Multi-pass membrane protein</topology>
    </subcellularLocation>
</comment>
<evidence type="ECO:0000256" key="4">
    <source>
        <dbReference type="ARBA" id="ARBA00022692"/>
    </source>
</evidence>
<dbReference type="PIRSF" id="PIRSF006324">
    <property type="entry name" value="LeuE"/>
    <property type="match status" value="1"/>
</dbReference>
<evidence type="ECO:0000256" key="6">
    <source>
        <dbReference type="ARBA" id="ARBA00023136"/>
    </source>
</evidence>
<comment type="similarity">
    <text evidence="2">Belongs to the Rht family.</text>
</comment>
<reference evidence="8" key="1">
    <citation type="submission" date="2022-10" db="EMBL/GenBank/DDBJ databases">
        <title>Chitiniphilus purpureus sp. nov., a novel chitin-degrading bacterium isolated from crawfish pond sediment.</title>
        <authorList>
            <person name="Li K."/>
        </authorList>
    </citation>
    <scope>NUCLEOTIDE SEQUENCE</scope>
    <source>
        <strain evidence="8">CD1</strain>
    </source>
</reference>
<keyword evidence="9" id="KW-1185">Reference proteome</keyword>
<evidence type="ECO:0000313" key="8">
    <source>
        <dbReference type="EMBL" id="UXY17032.1"/>
    </source>
</evidence>